<accession>A0A0E2H5N4</accession>
<name>A0A0E2H5N4_9FIRM</name>
<dbReference type="EMBL" id="AGYR01000044">
    <property type="protein sequence ID" value="ENZ11118.1"/>
    <property type="molecule type" value="Genomic_DNA"/>
</dbReference>
<dbReference type="Gene3D" id="3.20.20.190">
    <property type="entry name" value="Phosphatidylinositol (PI) phosphodiesterase"/>
    <property type="match status" value="1"/>
</dbReference>
<dbReference type="Pfam" id="PF03009">
    <property type="entry name" value="GDPD"/>
    <property type="match status" value="1"/>
</dbReference>
<proteinExistence type="predicted"/>
<protein>
    <recommendedName>
        <fullName evidence="1">GP-PDE domain-containing protein</fullName>
    </recommendedName>
</protein>
<evidence type="ECO:0000313" key="2">
    <source>
        <dbReference type="EMBL" id="ENZ11118.1"/>
    </source>
</evidence>
<gene>
    <name evidence="2" type="ORF">HMPREF1090_04150</name>
</gene>
<evidence type="ECO:0000313" key="3">
    <source>
        <dbReference type="Proteomes" id="UP000013085"/>
    </source>
</evidence>
<dbReference type="HOGENOM" id="CLU_836399_0_0_9"/>
<dbReference type="PATRIC" id="fig|999408.3.peg.4448"/>
<sequence length="279" mass="31878">MLLLIISIGCICLLVFYNICRKGNSAASSGFIKYHIIAHNMGGGVDSKEGFENAYARGTRLFDADLRFSKDGELILCYEWEGVSGYFSFSKEDIYYNDINVGQVERSLLPSKEEFCKTKIDNQYTMISFADVVEQMKEWKDIYIVCDAKEDVEETYLSVCKTADYNPDVLNRIVVSLYRADDFDIVKDIYPFKHLAIRQYENLPRSADEIINICKEKQINIVNVGTAYCDTDTIKAYKENGLQVYAAVVNDISYFDKLRDIGVDGIVSDFIYEDMIDAK</sequence>
<dbReference type="AlphaFoldDB" id="A0A0E2H5N4"/>
<dbReference type="Proteomes" id="UP000013085">
    <property type="component" value="Unassembled WGS sequence"/>
</dbReference>
<comment type="caution">
    <text evidence="2">The sequence shown here is derived from an EMBL/GenBank/DDBJ whole genome shotgun (WGS) entry which is preliminary data.</text>
</comment>
<organism evidence="2 3">
    <name type="scientific">[Clostridium] clostridioforme 90A8</name>
    <dbReference type="NCBI Taxonomy" id="999408"/>
    <lineage>
        <taxon>Bacteria</taxon>
        <taxon>Bacillati</taxon>
        <taxon>Bacillota</taxon>
        <taxon>Clostridia</taxon>
        <taxon>Lachnospirales</taxon>
        <taxon>Lachnospiraceae</taxon>
        <taxon>Enterocloster</taxon>
    </lineage>
</organism>
<reference evidence="2 3" key="1">
    <citation type="submission" date="2013-01" db="EMBL/GenBank/DDBJ databases">
        <title>The Genome Sequence of Clostridium clostridioforme 90A8.</title>
        <authorList>
            <consortium name="The Broad Institute Genome Sequencing Platform"/>
            <person name="Earl A."/>
            <person name="Ward D."/>
            <person name="Feldgarden M."/>
            <person name="Gevers D."/>
            <person name="Courvalin P."/>
            <person name="Lambert T."/>
            <person name="Walker B."/>
            <person name="Young S.K."/>
            <person name="Zeng Q."/>
            <person name="Gargeya S."/>
            <person name="Fitzgerald M."/>
            <person name="Haas B."/>
            <person name="Abouelleil A."/>
            <person name="Alvarado L."/>
            <person name="Arachchi H.M."/>
            <person name="Berlin A.M."/>
            <person name="Chapman S.B."/>
            <person name="Dewar J."/>
            <person name="Goldberg J."/>
            <person name="Griggs A."/>
            <person name="Gujja S."/>
            <person name="Hansen M."/>
            <person name="Howarth C."/>
            <person name="Imamovic A."/>
            <person name="Larimer J."/>
            <person name="McCowan C."/>
            <person name="Murphy C."/>
            <person name="Neiman D."/>
            <person name="Pearson M."/>
            <person name="Priest M."/>
            <person name="Roberts A."/>
            <person name="Saif S."/>
            <person name="Shea T."/>
            <person name="Sisk P."/>
            <person name="Sykes S."/>
            <person name="Wortman J."/>
            <person name="Nusbaum C."/>
            <person name="Birren B."/>
        </authorList>
    </citation>
    <scope>NUCLEOTIDE SEQUENCE [LARGE SCALE GENOMIC DNA]</scope>
    <source>
        <strain evidence="2 3">90A8</strain>
    </source>
</reference>
<dbReference type="InterPro" id="IPR017946">
    <property type="entry name" value="PLC-like_Pdiesterase_TIM-brl"/>
</dbReference>
<evidence type="ECO:0000259" key="1">
    <source>
        <dbReference type="Pfam" id="PF03009"/>
    </source>
</evidence>
<dbReference type="GO" id="GO:0006629">
    <property type="term" value="P:lipid metabolic process"/>
    <property type="evidence" value="ECO:0007669"/>
    <property type="project" value="InterPro"/>
</dbReference>
<feature type="domain" description="GP-PDE" evidence="1">
    <location>
        <begin position="49"/>
        <end position="271"/>
    </location>
</feature>
<dbReference type="SUPFAM" id="SSF51695">
    <property type="entry name" value="PLC-like phosphodiesterases"/>
    <property type="match status" value="1"/>
</dbReference>
<dbReference type="InterPro" id="IPR030395">
    <property type="entry name" value="GP_PDE_dom"/>
</dbReference>
<dbReference type="GO" id="GO:0008081">
    <property type="term" value="F:phosphoric diester hydrolase activity"/>
    <property type="evidence" value="ECO:0007669"/>
    <property type="project" value="InterPro"/>
</dbReference>